<comment type="cofactor">
    <cofactor evidence="2">
        <name>Mg(2+)</name>
        <dbReference type="ChEBI" id="CHEBI:18420"/>
    </cofactor>
</comment>
<evidence type="ECO:0000256" key="1">
    <source>
        <dbReference type="ARBA" id="ARBA00001936"/>
    </source>
</evidence>
<evidence type="ECO:0000256" key="3">
    <source>
        <dbReference type="ARBA" id="ARBA00022722"/>
    </source>
</evidence>
<sequence>MSESGVLRIAQLNMGSLLEPGWEERRHEILAWFERLDPDVVCLQEVWENVDEPGTNTAGWLADNAAADRWHWCFGGFEFPEDAWPGRDLTGLRFGSAILSRWPIDKQDVVELPVDPAPRDTHPSWRMRAELLYAHTAGADVFSTHLAPPPAQAYHRVRQVLAIDEAIRERHLPGTALPPILCGDFNAKPQSDEMRFLKANAVIEGTSTHYVDAWETLRPTEPGLTYDPLTNPQARFLNVPPQRIDYVFVGDMFLRPEGAGRILSADLAFHEPLTGVNASDHYGLVVDVRWPQKPATE</sequence>
<evidence type="ECO:0000256" key="2">
    <source>
        <dbReference type="ARBA" id="ARBA00001946"/>
    </source>
</evidence>
<evidence type="ECO:0000313" key="10">
    <source>
        <dbReference type="EMBL" id="QLY27979.1"/>
    </source>
</evidence>
<keyword evidence="7" id="KW-0460">Magnesium</keyword>
<keyword evidence="3" id="KW-0540">Nuclease</keyword>
<evidence type="ECO:0000256" key="4">
    <source>
        <dbReference type="ARBA" id="ARBA00022723"/>
    </source>
</evidence>
<evidence type="ECO:0000256" key="8">
    <source>
        <dbReference type="ARBA" id="ARBA00023204"/>
    </source>
</evidence>
<name>A0A7D6ZCZ9_9NOCA</name>
<evidence type="ECO:0000313" key="11">
    <source>
        <dbReference type="Proteomes" id="UP000515512"/>
    </source>
</evidence>
<dbReference type="KEGG" id="nhu:H0264_21430"/>
<dbReference type="PANTHER" id="PTHR15822">
    <property type="entry name" value="TRAF AND TNF RECEPTOR-ASSOCIATED PROTEIN"/>
    <property type="match status" value="1"/>
</dbReference>
<dbReference type="InterPro" id="IPR051547">
    <property type="entry name" value="TDP2-like"/>
</dbReference>
<dbReference type="GO" id="GO:0046872">
    <property type="term" value="F:metal ion binding"/>
    <property type="evidence" value="ECO:0007669"/>
    <property type="project" value="UniProtKB-KW"/>
</dbReference>
<keyword evidence="6" id="KW-0378">Hydrolase</keyword>
<gene>
    <name evidence="10" type="ORF">H0264_21430</name>
</gene>
<evidence type="ECO:0000256" key="7">
    <source>
        <dbReference type="ARBA" id="ARBA00022842"/>
    </source>
</evidence>
<keyword evidence="10" id="KW-0269">Exonuclease</keyword>
<keyword evidence="5" id="KW-0227">DNA damage</keyword>
<dbReference type="Pfam" id="PF03372">
    <property type="entry name" value="Exo_endo_phos"/>
    <property type="match status" value="1"/>
</dbReference>
<proteinExistence type="predicted"/>
<feature type="domain" description="Endonuclease/exonuclease/phosphatase" evidence="9">
    <location>
        <begin position="11"/>
        <end position="281"/>
    </location>
</feature>
<protein>
    <submittedName>
        <fullName evidence="10">Endonuclease/exonuclease/phosphatase family protein</fullName>
    </submittedName>
</protein>
<dbReference type="GO" id="GO:0006281">
    <property type="term" value="P:DNA repair"/>
    <property type="evidence" value="ECO:0007669"/>
    <property type="project" value="UniProtKB-KW"/>
</dbReference>
<dbReference type="RefSeq" id="WP_181579187.1">
    <property type="nucleotide sequence ID" value="NZ_CP059399.1"/>
</dbReference>
<evidence type="ECO:0000256" key="6">
    <source>
        <dbReference type="ARBA" id="ARBA00022801"/>
    </source>
</evidence>
<organism evidence="10 11">
    <name type="scientific">Nocardia huaxiensis</name>
    <dbReference type="NCBI Taxonomy" id="2755382"/>
    <lineage>
        <taxon>Bacteria</taxon>
        <taxon>Bacillati</taxon>
        <taxon>Actinomycetota</taxon>
        <taxon>Actinomycetes</taxon>
        <taxon>Mycobacteriales</taxon>
        <taxon>Nocardiaceae</taxon>
        <taxon>Nocardia</taxon>
    </lineage>
</organism>
<evidence type="ECO:0000256" key="5">
    <source>
        <dbReference type="ARBA" id="ARBA00022763"/>
    </source>
</evidence>
<dbReference type="SUPFAM" id="SSF56219">
    <property type="entry name" value="DNase I-like"/>
    <property type="match status" value="1"/>
</dbReference>
<dbReference type="GO" id="GO:0004527">
    <property type="term" value="F:exonuclease activity"/>
    <property type="evidence" value="ECO:0007669"/>
    <property type="project" value="UniProtKB-KW"/>
</dbReference>
<dbReference type="Gene3D" id="3.60.10.10">
    <property type="entry name" value="Endonuclease/exonuclease/phosphatase"/>
    <property type="match status" value="1"/>
</dbReference>
<dbReference type="GO" id="GO:0004519">
    <property type="term" value="F:endonuclease activity"/>
    <property type="evidence" value="ECO:0007669"/>
    <property type="project" value="UniProtKB-KW"/>
</dbReference>
<keyword evidence="8" id="KW-0234">DNA repair</keyword>
<evidence type="ECO:0000259" key="9">
    <source>
        <dbReference type="Pfam" id="PF03372"/>
    </source>
</evidence>
<keyword evidence="11" id="KW-1185">Reference proteome</keyword>
<dbReference type="AlphaFoldDB" id="A0A7D6ZCZ9"/>
<comment type="cofactor">
    <cofactor evidence="1">
        <name>Mn(2+)</name>
        <dbReference type="ChEBI" id="CHEBI:29035"/>
    </cofactor>
</comment>
<dbReference type="Proteomes" id="UP000515512">
    <property type="component" value="Chromosome"/>
</dbReference>
<reference evidence="10 11" key="1">
    <citation type="submission" date="2020-07" db="EMBL/GenBank/DDBJ databases">
        <authorList>
            <person name="Zhuang K."/>
            <person name="Ran Y."/>
        </authorList>
    </citation>
    <scope>NUCLEOTIDE SEQUENCE [LARGE SCALE GENOMIC DNA]</scope>
    <source>
        <strain evidence="10 11">WCH-YHL-001</strain>
    </source>
</reference>
<dbReference type="InterPro" id="IPR036691">
    <property type="entry name" value="Endo/exonu/phosph_ase_sf"/>
</dbReference>
<accession>A0A7D6ZCZ9</accession>
<keyword evidence="4" id="KW-0479">Metal-binding</keyword>
<dbReference type="EMBL" id="CP059399">
    <property type="protein sequence ID" value="QLY27979.1"/>
    <property type="molecule type" value="Genomic_DNA"/>
</dbReference>
<dbReference type="InterPro" id="IPR005135">
    <property type="entry name" value="Endo/exonuclease/phosphatase"/>
</dbReference>
<dbReference type="PANTHER" id="PTHR15822:SF4">
    <property type="entry name" value="TYROSYL-DNA PHOSPHODIESTERASE 2"/>
    <property type="match status" value="1"/>
</dbReference>
<keyword evidence="10" id="KW-0255">Endonuclease</keyword>